<dbReference type="GO" id="GO:0000160">
    <property type="term" value="P:phosphorelay signal transduction system"/>
    <property type="evidence" value="ECO:0007669"/>
    <property type="project" value="InterPro"/>
</dbReference>
<evidence type="ECO:0000313" key="4">
    <source>
        <dbReference type="Proteomes" id="UP000476030"/>
    </source>
</evidence>
<organism evidence="3 4">
    <name type="scientific">Sneathiella litorea</name>
    <dbReference type="NCBI Taxonomy" id="2606216"/>
    <lineage>
        <taxon>Bacteria</taxon>
        <taxon>Pseudomonadati</taxon>
        <taxon>Pseudomonadota</taxon>
        <taxon>Alphaproteobacteria</taxon>
        <taxon>Sneathiellales</taxon>
        <taxon>Sneathiellaceae</taxon>
        <taxon>Sneathiella</taxon>
    </lineage>
</organism>
<dbReference type="AlphaFoldDB" id="A0A6L8W4H0"/>
<dbReference type="InterPro" id="IPR001789">
    <property type="entry name" value="Sig_transdc_resp-reg_receiver"/>
</dbReference>
<proteinExistence type="predicted"/>
<accession>A0A6L8W4H0</accession>
<evidence type="ECO:0000313" key="3">
    <source>
        <dbReference type="EMBL" id="MZR29384.1"/>
    </source>
</evidence>
<comment type="caution">
    <text evidence="1">Lacks conserved residue(s) required for the propagation of feature annotation.</text>
</comment>
<dbReference type="PROSITE" id="PS50110">
    <property type="entry name" value="RESPONSE_REGULATORY"/>
    <property type="match status" value="1"/>
</dbReference>
<dbReference type="Pfam" id="PF00072">
    <property type="entry name" value="Response_reg"/>
    <property type="match status" value="1"/>
</dbReference>
<evidence type="ECO:0000256" key="1">
    <source>
        <dbReference type="PROSITE-ProRule" id="PRU00169"/>
    </source>
</evidence>
<evidence type="ECO:0000259" key="2">
    <source>
        <dbReference type="PROSITE" id="PS50110"/>
    </source>
</evidence>
<dbReference type="InterPro" id="IPR052048">
    <property type="entry name" value="ST_Response_Regulator"/>
</dbReference>
<reference evidence="3 4" key="1">
    <citation type="submission" date="2019-12" db="EMBL/GenBank/DDBJ databases">
        <title>Snethiella sp. nov. sp. isolated from sea sand.</title>
        <authorList>
            <person name="Kim J."/>
            <person name="Jeong S.E."/>
            <person name="Jung H.S."/>
            <person name="Jeon C.O."/>
        </authorList>
    </citation>
    <scope>NUCLEOTIDE SEQUENCE [LARGE SCALE GENOMIC DNA]</scope>
    <source>
        <strain evidence="3 4">DP05</strain>
    </source>
</reference>
<dbReference type="InterPro" id="IPR011006">
    <property type="entry name" value="CheY-like_superfamily"/>
</dbReference>
<name>A0A6L8W4H0_9PROT</name>
<keyword evidence="4" id="KW-1185">Reference proteome</keyword>
<gene>
    <name evidence="3" type="ORF">GQE98_01930</name>
</gene>
<sequence length="330" mass="36437">MTDLRFKSASALLYDSEPSMRQNTRSALLNLGFGAVVACSDPHEFIELTKNGKFDLILAEMASPGASIHHIIRDIRSHTIGPDPFVNVILFLWNTAPDVVGEVINAGADDLITRPMSRTQMLTRLQRLVGARKPFIVTADYFGPDRRKVLRGMTSVPTMIVPNSLQAKVENRPELAATPEAVRWAVKAMKERKISIYTEQLVRLSSAVILLSGSSDSYGDRQDVVDVMQQRNKALVGFVEGTEHSHVVSLCQALDDLLKSIAKAKSPLKDKDRELLSQIPYAIQKGCADLHQTAGLAFDIRDISARVIDAQKAGKPTSLQVKEKFRQTFG</sequence>
<dbReference type="Gene3D" id="3.40.50.2300">
    <property type="match status" value="1"/>
</dbReference>
<feature type="domain" description="Response regulatory" evidence="2">
    <location>
        <begin position="10"/>
        <end position="129"/>
    </location>
</feature>
<comment type="caution">
    <text evidence="3">The sequence shown here is derived from an EMBL/GenBank/DDBJ whole genome shotgun (WGS) entry which is preliminary data.</text>
</comment>
<dbReference type="EMBL" id="WTUW01000001">
    <property type="protein sequence ID" value="MZR29384.1"/>
    <property type="molecule type" value="Genomic_DNA"/>
</dbReference>
<dbReference type="CDD" id="cd00156">
    <property type="entry name" value="REC"/>
    <property type="match status" value="1"/>
</dbReference>
<dbReference type="Proteomes" id="UP000476030">
    <property type="component" value="Unassembled WGS sequence"/>
</dbReference>
<dbReference type="SUPFAM" id="SSF52172">
    <property type="entry name" value="CheY-like"/>
    <property type="match status" value="1"/>
</dbReference>
<dbReference type="RefSeq" id="WP_161313860.1">
    <property type="nucleotide sequence ID" value="NZ_WTUW01000001.1"/>
</dbReference>
<dbReference type="PANTHER" id="PTHR43228">
    <property type="entry name" value="TWO-COMPONENT RESPONSE REGULATOR"/>
    <property type="match status" value="1"/>
</dbReference>
<dbReference type="PANTHER" id="PTHR43228:SF1">
    <property type="entry name" value="TWO-COMPONENT RESPONSE REGULATOR ARR22"/>
    <property type="match status" value="1"/>
</dbReference>
<dbReference type="SMART" id="SM00448">
    <property type="entry name" value="REC"/>
    <property type="match status" value="1"/>
</dbReference>
<protein>
    <submittedName>
        <fullName evidence="3">Response regulator</fullName>
    </submittedName>
</protein>